<protein>
    <submittedName>
        <fullName evidence="2">Uncharacterized protein</fullName>
    </submittedName>
</protein>
<evidence type="ECO:0000313" key="4">
    <source>
        <dbReference type="Proteomes" id="UP000193920"/>
    </source>
</evidence>
<accession>A0A1Y2AJL8</accession>
<dbReference type="EMBL" id="MCOG01000247">
    <property type="protein sequence ID" value="ORY22490.1"/>
    <property type="molecule type" value="Genomic_DNA"/>
</dbReference>
<dbReference type="AlphaFoldDB" id="A0A1Y2AJL8"/>
<feature type="region of interest" description="Disordered" evidence="1">
    <location>
        <begin position="157"/>
        <end position="185"/>
    </location>
</feature>
<proteinExistence type="predicted"/>
<dbReference type="EMBL" id="MCOG01000073">
    <property type="protein sequence ID" value="ORY56521.1"/>
    <property type="molecule type" value="Genomic_DNA"/>
</dbReference>
<dbReference type="Proteomes" id="UP000193920">
    <property type="component" value="Unassembled WGS sequence"/>
</dbReference>
<comment type="caution">
    <text evidence="2">The sequence shown here is derived from an EMBL/GenBank/DDBJ whole genome shotgun (WGS) entry which is preliminary data.</text>
</comment>
<evidence type="ECO:0000313" key="2">
    <source>
        <dbReference type="EMBL" id="ORY22490.1"/>
    </source>
</evidence>
<organism evidence="2 4">
    <name type="scientific">Neocallimastix californiae</name>
    <dbReference type="NCBI Taxonomy" id="1754190"/>
    <lineage>
        <taxon>Eukaryota</taxon>
        <taxon>Fungi</taxon>
        <taxon>Fungi incertae sedis</taxon>
        <taxon>Chytridiomycota</taxon>
        <taxon>Chytridiomycota incertae sedis</taxon>
        <taxon>Neocallimastigomycetes</taxon>
        <taxon>Neocallimastigales</taxon>
        <taxon>Neocallimastigaceae</taxon>
        <taxon>Neocallimastix</taxon>
    </lineage>
</organism>
<name>A0A1Y2AJL8_9FUNG</name>
<keyword evidence="4" id="KW-1185">Reference proteome</keyword>
<sequence>MELSENLIKKLNQLCKKCNDFNKTIIKEFENLSNDIITINLYKNYISEIKPPKYSKSVIRNNNKIFKIYYVENCRDVGRLEKYLKFNKIQTKNKISIQEEQIIINRNNSNFNLLKRFRSYYNSEDNINNNKRKENIICVKEVENKPSVVDKRTSYIQGDNEIKEQEPSHRNESLQRVCGEEEKKSDNVKKEKSIVMKIKPVNKEIKEENTNSTLIKSRIKKIIKINSKKHNNIILNKNKAKNIKIIVLKEILSKTCNNRKDTKTLERNYKIRKKKKTHI</sequence>
<feature type="compositionally biased region" description="Basic and acidic residues" evidence="1">
    <location>
        <begin position="160"/>
        <end position="185"/>
    </location>
</feature>
<evidence type="ECO:0000313" key="3">
    <source>
        <dbReference type="EMBL" id="ORY56521.1"/>
    </source>
</evidence>
<evidence type="ECO:0000256" key="1">
    <source>
        <dbReference type="SAM" id="MobiDB-lite"/>
    </source>
</evidence>
<gene>
    <name evidence="2" type="ORF">LY90DRAFT_631785</name>
    <name evidence="3" type="ORF">LY90DRAFT_645181</name>
</gene>
<reference evidence="2 4" key="1">
    <citation type="submission" date="2016-08" db="EMBL/GenBank/DDBJ databases">
        <title>A Parts List for Fungal Cellulosomes Revealed by Comparative Genomics.</title>
        <authorList>
            <consortium name="DOE Joint Genome Institute"/>
            <person name="Haitjema C.H."/>
            <person name="Gilmore S.P."/>
            <person name="Henske J.K."/>
            <person name="Solomon K.V."/>
            <person name="De Groot R."/>
            <person name="Kuo A."/>
            <person name="Mondo S.J."/>
            <person name="Salamov A.A."/>
            <person name="Labutti K."/>
            <person name="Zhao Z."/>
            <person name="Chiniquy J."/>
            <person name="Barry K."/>
            <person name="Brewer H.M."/>
            <person name="Purvine S.O."/>
            <person name="Wright A.T."/>
            <person name="Boxma B."/>
            <person name="Van Alen T."/>
            <person name="Hackstein J.H."/>
            <person name="Baker S.E."/>
            <person name="Grigoriev I.V."/>
            <person name="O'Malley M.A."/>
        </authorList>
    </citation>
    <scope>NUCLEOTIDE SEQUENCE [LARGE SCALE GENOMIC DNA]</scope>
    <source>
        <strain evidence="2 4">G1</strain>
    </source>
</reference>